<evidence type="ECO:0000313" key="2">
    <source>
        <dbReference type="Proteomes" id="UP000309673"/>
    </source>
</evidence>
<dbReference type="RefSeq" id="WP_136775619.1">
    <property type="nucleotide sequence ID" value="NZ_SUPK01000001.1"/>
</dbReference>
<gene>
    <name evidence="1" type="ORF">E5161_00365</name>
</gene>
<keyword evidence="2" id="KW-1185">Reference proteome</keyword>
<sequence>MWRPLILFSLIGLLLVGCGSIKTFQGRVYSIKDGVFIVDCSDEINKGKGKNVNSLGYLCQVKLTNNTKYLDENGTTLKITDFPLESNVKLVLVQSENIKKVEKGKQLNLVARKVILLNK</sequence>
<comment type="caution">
    <text evidence="1">The sequence shown here is derived from an EMBL/GenBank/DDBJ whole genome shotgun (WGS) entry which is preliminary data.</text>
</comment>
<accession>A0A4U0FG94</accession>
<protein>
    <recommendedName>
        <fullName evidence="3">Lipoprotein</fullName>
    </recommendedName>
</protein>
<name>A0A4U0FG94_9BACL</name>
<evidence type="ECO:0000313" key="1">
    <source>
        <dbReference type="EMBL" id="TJY43898.1"/>
    </source>
</evidence>
<dbReference type="EMBL" id="SUPK01000001">
    <property type="protein sequence ID" value="TJY43898.1"/>
    <property type="molecule type" value="Genomic_DNA"/>
</dbReference>
<reference evidence="1 2" key="1">
    <citation type="submission" date="2019-04" db="EMBL/GenBank/DDBJ databases">
        <title>Cohnella sp. nov., isolated from soil.</title>
        <authorList>
            <person name="Kim W."/>
        </authorList>
    </citation>
    <scope>NUCLEOTIDE SEQUENCE [LARGE SCALE GENOMIC DNA]</scope>
    <source>
        <strain evidence="1 2">CAU 1483</strain>
    </source>
</reference>
<organism evidence="1 2">
    <name type="scientific">Cohnella pontilimi</name>
    <dbReference type="NCBI Taxonomy" id="2564100"/>
    <lineage>
        <taxon>Bacteria</taxon>
        <taxon>Bacillati</taxon>
        <taxon>Bacillota</taxon>
        <taxon>Bacilli</taxon>
        <taxon>Bacillales</taxon>
        <taxon>Paenibacillaceae</taxon>
        <taxon>Cohnella</taxon>
    </lineage>
</organism>
<dbReference type="PROSITE" id="PS51257">
    <property type="entry name" value="PROKAR_LIPOPROTEIN"/>
    <property type="match status" value="1"/>
</dbReference>
<dbReference type="Proteomes" id="UP000309673">
    <property type="component" value="Unassembled WGS sequence"/>
</dbReference>
<proteinExistence type="predicted"/>
<dbReference type="AlphaFoldDB" id="A0A4U0FG94"/>
<evidence type="ECO:0008006" key="3">
    <source>
        <dbReference type="Google" id="ProtNLM"/>
    </source>
</evidence>
<dbReference type="OrthoDB" id="2663534at2"/>